<dbReference type="PROSITE" id="PS51192">
    <property type="entry name" value="HELICASE_ATP_BIND_1"/>
    <property type="match status" value="1"/>
</dbReference>
<dbReference type="EMBL" id="JALLBG020000063">
    <property type="protein sequence ID" value="KAL3768476.1"/>
    <property type="molecule type" value="Genomic_DNA"/>
</dbReference>
<gene>
    <name evidence="16" type="ORF">ACHAWU_002247</name>
</gene>
<dbReference type="InterPro" id="IPR011545">
    <property type="entry name" value="DEAD/DEAH_box_helicase_dom"/>
</dbReference>
<evidence type="ECO:0000256" key="7">
    <source>
        <dbReference type="ARBA" id="ARBA00022884"/>
    </source>
</evidence>
<dbReference type="EC" id="3.6.4.13" evidence="1"/>
<keyword evidence="5 12" id="KW-0347">Helicase</keyword>
<evidence type="ECO:0000259" key="13">
    <source>
        <dbReference type="PROSITE" id="PS51192"/>
    </source>
</evidence>
<dbReference type="GO" id="GO:0003723">
    <property type="term" value="F:RNA binding"/>
    <property type="evidence" value="ECO:0007669"/>
    <property type="project" value="UniProtKB-KW"/>
</dbReference>
<keyword evidence="7" id="KW-0694">RNA-binding</keyword>
<feature type="domain" description="Helicase ATP-binding" evidence="13">
    <location>
        <begin position="109"/>
        <end position="279"/>
    </location>
</feature>
<dbReference type="PANTHER" id="PTHR47958">
    <property type="entry name" value="ATP-DEPENDENT RNA HELICASE DBP3"/>
    <property type="match status" value="1"/>
</dbReference>
<evidence type="ECO:0000256" key="8">
    <source>
        <dbReference type="ARBA" id="ARBA00022917"/>
    </source>
</evidence>
<evidence type="ECO:0000256" key="9">
    <source>
        <dbReference type="ARBA" id="ARBA00024352"/>
    </source>
</evidence>
<dbReference type="Gene3D" id="3.40.50.300">
    <property type="entry name" value="P-loop containing nucleotide triphosphate hydrolases"/>
    <property type="match status" value="2"/>
</dbReference>
<evidence type="ECO:0000256" key="2">
    <source>
        <dbReference type="ARBA" id="ARBA00022540"/>
    </source>
</evidence>
<evidence type="ECO:0000256" key="12">
    <source>
        <dbReference type="RuleBase" id="RU000492"/>
    </source>
</evidence>
<dbReference type="InterPro" id="IPR000629">
    <property type="entry name" value="RNA-helicase_DEAD-box_CS"/>
</dbReference>
<dbReference type="GO" id="GO:0016787">
    <property type="term" value="F:hydrolase activity"/>
    <property type="evidence" value="ECO:0007669"/>
    <property type="project" value="UniProtKB-KW"/>
</dbReference>
<dbReference type="FunFam" id="3.40.50.300:FF:000031">
    <property type="entry name" value="Eukaryotic initiation factor 4A-III"/>
    <property type="match status" value="1"/>
</dbReference>
<feature type="short sequence motif" description="Q motif" evidence="11">
    <location>
        <begin position="78"/>
        <end position="106"/>
    </location>
</feature>
<keyword evidence="4 12" id="KW-0378">Hydrolase</keyword>
<keyword evidence="6 12" id="KW-0067">ATP-binding</keyword>
<dbReference type="SUPFAM" id="SSF52540">
    <property type="entry name" value="P-loop containing nucleoside triphosphate hydrolases"/>
    <property type="match status" value="1"/>
</dbReference>
<evidence type="ECO:0000259" key="14">
    <source>
        <dbReference type="PROSITE" id="PS51194"/>
    </source>
</evidence>
<dbReference type="InterPro" id="IPR001650">
    <property type="entry name" value="Helicase_C-like"/>
</dbReference>
<feature type="domain" description="Helicase C-terminal" evidence="14">
    <location>
        <begin position="290"/>
        <end position="451"/>
    </location>
</feature>
<dbReference type="PROSITE" id="PS00039">
    <property type="entry name" value="DEAD_ATP_HELICASE"/>
    <property type="match status" value="1"/>
</dbReference>
<dbReference type="SMART" id="SM00487">
    <property type="entry name" value="DEXDc"/>
    <property type="match status" value="1"/>
</dbReference>
<dbReference type="PROSITE" id="PS51194">
    <property type="entry name" value="HELICASE_CTER"/>
    <property type="match status" value="1"/>
</dbReference>
<evidence type="ECO:0000256" key="10">
    <source>
        <dbReference type="ARBA" id="ARBA00047984"/>
    </source>
</evidence>
<dbReference type="InterPro" id="IPR044728">
    <property type="entry name" value="EIF4A_DEADc"/>
</dbReference>
<evidence type="ECO:0000256" key="11">
    <source>
        <dbReference type="PROSITE-ProRule" id="PRU00552"/>
    </source>
</evidence>
<keyword evidence="17" id="KW-1185">Reference proteome</keyword>
<keyword evidence="2" id="KW-0396">Initiation factor</keyword>
<dbReference type="PROSITE" id="PS51195">
    <property type="entry name" value="Q_MOTIF"/>
    <property type="match status" value="1"/>
</dbReference>
<dbReference type="GO" id="GO:0003724">
    <property type="term" value="F:RNA helicase activity"/>
    <property type="evidence" value="ECO:0007669"/>
    <property type="project" value="UniProtKB-EC"/>
</dbReference>
<keyword evidence="3 12" id="KW-0547">Nucleotide-binding</keyword>
<reference evidence="16 17" key="1">
    <citation type="submission" date="2024-10" db="EMBL/GenBank/DDBJ databases">
        <title>Updated reference genomes for cyclostephanoid diatoms.</title>
        <authorList>
            <person name="Roberts W.R."/>
            <person name="Alverson A.J."/>
        </authorList>
    </citation>
    <scope>NUCLEOTIDE SEQUENCE [LARGE SCALE GENOMIC DNA]</scope>
    <source>
        <strain evidence="16 17">AJA232-27</strain>
    </source>
</reference>
<dbReference type="Proteomes" id="UP001530293">
    <property type="component" value="Unassembled WGS sequence"/>
</dbReference>
<protein>
    <recommendedName>
        <fullName evidence="1">RNA helicase</fullName>
        <ecNumber evidence="1">3.6.4.13</ecNumber>
    </recommendedName>
</protein>
<dbReference type="GO" id="GO:0005524">
    <property type="term" value="F:ATP binding"/>
    <property type="evidence" value="ECO:0007669"/>
    <property type="project" value="UniProtKB-KW"/>
</dbReference>
<evidence type="ECO:0000256" key="6">
    <source>
        <dbReference type="ARBA" id="ARBA00022840"/>
    </source>
</evidence>
<evidence type="ECO:0000259" key="15">
    <source>
        <dbReference type="PROSITE" id="PS51195"/>
    </source>
</evidence>
<dbReference type="CDD" id="cd18046">
    <property type="entry name" value="DEADc_EIF4AII_EIF4AI_DDX2"/>
    <property type="match status" value="1"/>
</dbReference>
<evidence type="ECO:0000256" key="1">
    <source>
        <dbReference type="ARBA" id="ARBA00012552"/>
    </source>
</evidence>
<comment type="caution">
    <text evidence="16">The sequence shown here is derived from an EMBL/GenBank/DDBJ whole genome shotgun (WGS) entry which is preliminary data.</text>
</comment>
<evidence type="ECO:0000256" key="3">
    <source>
        <dbReference type="ARBA" id="ARBA00022741"/>
    </source>
</evidence>
<comment type="similarity">
    <text evidence="9">Belongs to the DEAD box helicase family. eIF4A subfamily.</text>
</comment>
<accession>A0ABD3N086</accession>
<evidence type="ECO:0000256" key="5">
    <source>
        <dbReference type="ARBA" id="ARBA00022806"/>
    </source>
</evidence>
<dbReference type="InterPro" id="IPR027417">
    <property type="entry name" value="P-loop_NTPase"/>
</dbReference>
<keyword evidence="8" id="KW-0648">Protein biosynthesis</keyword>
<name>A0ABD3N086_9STRA</name>
<evidence type="ECO:0000313" key="16">
    <source>
        <dbReference type="EMBL" id="KAL3768476.1"/>
    </source>
</evidence>
<dbReference type="InterPro" id="IPR014001">
    <property type="entry name" value="Helicase_ATP-bd"/>
</dbReference>
<dbReference type="SMART" id="SM00490">
    <property type="entry name" value="HELICc"/>
    <property type="match status" value="1"/>
</dbReference>
<dbReference type="CDD" id="cd18787">
    <property type="entry name" value="SF2_C_DEAD"/>
    <property type="match status" value="1"/>
</dbReference>
<dbReference type="GO" id="GO:0003743">
    <property type="term" value="F:translation initiation factor activity"/>
    <property type="evidence" value="ECO:0007669"/>
    <property type="project" value="UniProtKB-KW"/>
</dbReference>
<dbReference type="InterPro" id="IPR014014">
    <property type="entry name" value="RNA_helicase_DEAD_Q_motif"/>
</dbReference>
<comment type="catalytic activity">
    <reaction evidence="10">
        <text>ATP + H2O = ADP + phosphate + H(+)</text>
        <dbReference type="Rhea" id="RHEA:13065"/>
        <dbReference type="ChEBI" id="CHEBI:15377"/>
        <dbReference type="ChEBI" id="CHEBI:15378"/>
        <dbReference type="ChEBI" id="CHEBI:30616"/>
        <dbReference type="ChEBI" id="CHEBI:43474"/>
        <dbReference type="ChEBI" id="CHEBI:456216"/>
        <dbReference type="EC" id="3.6.4.13"/>
    </reaction>
</comment>
<evidence type="ECO:0000256" key="4">
    <source>
        <dbReference type="ARBA" id="ARBA00022801"/>
    </source>
</evidence>
<evidence type="ECO:0000313" key="17">
    <source>
        <dbReference type="Proteomes" id="UP001530293"/>
    </source>
</evidence>
<dbReference type="AlphaFoldDB" id="A0ABD3N086"/>
<feature type="domain" description="DEAD-box RNA helicase Q" evidence="15">
    <location>
        <begin position="78"/>
        <end position="106"/>
    </location>
</feature>
<dbReference type="Pfam" id="PF00271">
    <property type="entry name" value="Helicase_C"/>
    <property type="match status" value="1"/>
</dbReference>
<dbReference type="Pfam" id="PF00270">
    <property type="entry name" value="DEAD"/>
    <property type="match status" value="1"/>
</dbReference>
<organism evidence="16 17">
    <name type="scientific">Discostella pseudostelligera</name>
    <dbReference type="NCBI Taxonomy" id="259834"/>
    <lineage>
        <taxon>Eukaryota</taxon>
        <taxon>Sar</taxon>
        <taxon>Stramenopiles</taxon>
        <taxon>Ochrophyta</taxon>
        <taxon>Bacillariophyta</taxon>
        <taxon>Coscinodiscophyceae</taxon>
        <taxon>Thalassiosirophycidae</taxon>
        <taxon>Stephanodiscales</taxon>
        <taxon>Stephanodiscaceae</taxon>
        <taxon>Discostella</taxon>
    </lineage>
</organism>
<dbReference type="FunFam" id="3.40.50.300:FF:000089">
    <property type="entry name" value="Eukaryotic initiation factor 4A-II"/>
    <property type="match status" value="1"/>
</dbReference>
<sequence length="451" mass="51476">MNTSVCRSTERSYLLGMICNSGRQYVVFSTYLYVHFSLIVLSKHFNSDHQQEANAGGDAPPGGTADADIDSNWDEAIDSFDAMDIPEELLRGIYAYGFEKPSAIQQRAIKPTMLGRDLIAQAQSGTGKTATFAIGTLAKLDPKLRECQSLILAPTRELAQQIHKVVIALSDYMDLQVHVCVGGTAVRDDIRTLQGGVHIVVGTPGRVYDMINRRALRLDSIRQFFLDEADEMLSRGFKDQIYDIFKFLPESVQVCLFSATMPLDVLEVTQKFMRDPVRILVKKDELTLEGIKQFYVAVEKEEWKLDTLCDLYETLTITQAIIYCNTRRKVEWLQEQMQERDFTVSWMHSDMDQRERDIIMREFRSGSSRVLITTDLLARGIDIQQVSLVINFDLPTNRENYIHRIGRSGRFGRKGVAINFVTEADVRYLRDIEVFYQTEISEMPMNVADLI</sequence>
<proteinExistence type="inferred from homology"/>